<dbReference type="Proteomes" id="UP000499080">
    <property type="component" value="Unassembled WGS sequence"/>
</dbReference>
<evidence type="ECO:0008006" key="4">
    <source>
        <dbReference type="Google" id="ProtNLM"/>
    </source>
</evidence>
<evidence type="ECO:0000313" key="2">
    <source>
        <dbReference type="EMBL" id="GBN00442.1"/>
    </source>
</evidence>
<feature type="chain" id="PRO_5021212797" description="Secreted protein" evidence="1">
    <location>
        <begin position="25"/>
        <end position="91"/>
    </location>
</feature>
<protein>
    <recommendedName>
        <fullName evidence="4">Secreted protein</fullName>
    </recommendedName>
</protein>
<keyword evidence="1" id="KW-0732">Signal</keyword>
<gene>
    <name evidence="2" type="ORF">AVEN_123036_1</name>
</gene>
<dbReference type="AlphaFoldDB" id="A0A4Y2KEV1"/>
<accession>A0A4Y2KEV1</accession>
<dbReference type="EMBL" id="BGPR01004517">
    <property type="protein sequence ID" value="GBN00442.1"/>
    <property type="molecule type" value="Genomic_DNA"/>
</dbReference>
<evidence type="ECO:0000256" key="1">
    <source>
        <dbReference type="SAM" id="SignalP"/>
    </source>
</evidence>
<comment type="caution">
    <text evidence="2">The sequence shown here is derived from an EMBL/GenBank/DDBJ whole genome shotgun (WGS) entry which is preliminary data.</text>
</comment>
<name>A0A4Y2KEV1_ARAVE</name>
<feature type="signal peptide" evidence="1">
    <location>
        <begin position="1"/>
        <end position="24"/>
    </location>
</feature>
<keyword evidence="3" id="KW-1185">Reference proteome</keyword>
<evidence type="ECO:0000313" key="3">
    <source>
        <dbReference type="Proteomes" id="UP000499080"/>
    </source>
</evidence>
<proteinExistence type="predicted"/>
<reference evidence="2 3" key="1">
    <citation type="journal article" date="2019" name="Sci. Rep.">
        <title>Orb-weaving spider Araneus ventricosus genome elucidates the spidroin gene catalogue.</title>
        <authorList>
            <person name="Kono N."/>
            <person name="Nakamura H."/>
            <person name="Ohtoshi R."/>
            <person name="Moran D.A.P."/>
            <person name="Shinohara A."/>
            <person name="Yoshida Y."/>
            <person name="Fujiwara M."/>
            <person name="Mori M."/>
            <person name="Tomita M."/>
            <person name="Arakawa K."/>
        </authorList>
    </citation>
    <scope>NUCLEOTIDE SEQUENCE [LARGE SCALE GENOMIC DNA]</scope>
</reference>
<organism evidence="2 3">
    <name type="scientific">Araneus ventricosus</name>
    <name type="common">Orbweaver spider</name>
    <name type="synonym">Epeira ventricosa</name>
    <dbReference type="NCBI Taxonomy" id="182803"/>
    <lineage>
        <taxon>Eukaryota</taxon>
        <taxon>Metazoa</taxon>
        <taxon>Ecdysozoa</taxon>
        <taxon>Arthropoda</taxon>
        <taxon>Chelicerata</taxon>
        <taxon>Arachnida</taxon>
        <taxon>Araneae</taxon>
        <taxon>Araneomorphae</taxon>
        <taxon>Entelegynae</taxon>
        <taxon>Araneoidea</taxon>
        <taxon>Araneidae</taxon>
        <taxon>Araneus</taxon>
    </lineage>
</organism>
<sequence>MRPPVWLLGCHLLLVAQSPPYIATEKKTPLRSHGNTLVSTNATCLGLLPMVQSVDESSVMRGSRPSIEGMRIPGAWRTVSMKGKGRCPLFR</sequence>